<evidence type="ECO:0000259" key="14">
    <source>
        <dbReference type="PROSITE" id="PS50172"/>
    </source>
</evidence>
<feature type="active site" description="Nucleophile; Schiff-base intermediate with DNA; for 5'-dRP lyase activity" evidence="12">
    <location>
        <position position="617"/>
    </location>
</feature>
<dbReference type="Gene3D" id="1.10.150.110">
    <property type="entry name" value="DNA polymerase beta, N-terminal domain-like"/>
    <property type="match status" value="1"/>
</dbReference>
<dbReference type="Proteomes" id="UP000308199">
    <property type="component" value="Unassembled WGS sequence"/>
</dbReference>
<comment type="caution">
    <text evidence="15">The sequence shown here is derived from an EMBL/GenBank/DDBJ whole genome shotgun (WGS) entry which is preliminary data.</text>
</comment>
<protein>
    <recommendedName>
        <fullName evidence="3">DNA polymerase lambda</fullName>
        <ecNumber evidence="2">2.7.7.7</ecNumber>
    </recommendedName>
</protein>
<feature type="compositionally biased region" description="Polar residues" evidence="13">
    <location>
        <begin position="111"/>
        <end position="139"/>
    </location>
</feature>
<dbReference type="SUPFAM" id="SSF47802">
    <property type="entry name" value="DNA polymerase beta, N-terminal domain-like"/>
    <property type="match status" value="1"/>
</dbReference>
<keyword evidence="7" id="KW-0239">DNA-directed DNA polymerase</keyword>
<feature type="compositionally biased region" description="Basic and acidic residues" evidence="13">
    <location>
        <begin position="277"/>
        <end position="293"/>
    </location>
</feature>
<feature type="domain" description="BRCT" evidence="14">
    <location>
        <begin position="319"/>
        <end position="403"/>
    </location>
</feature>
<dbReference type="Gene3D" id="1.10.150.20">
    <property type="entry name" value="5' to 3' exonuclease, C-terminal subdomain"/>
    <property type="match status" value="1"/>
</dbReference>
<evidence type="ECO:0000256" key="13">
    <source>
        <dbReference type="SAM" id="MobiDB-lite"/>
    </source>
</evidence>
<dbReference type="InterPro" id="IPR001357">
    <property type="entry name" value="BRCT_dom"/>
</dbReference>
<keyword evidence="16" id="KW-1185">Reference proteome</keyword>
<dbReference type="CDD" id="cd00141">
    <property type="entry name" value="NT_POLXc"/>
    <property type="match status" value="1"/>
</dbReference>
<dbReference type="Pfam" id="PF10391">
    <property type="entry name" value="DNA_pol_lambd_f"/>
    <property type="match status" value="1"/>
</dbReference>
<dbReference type="GO" id="GO:0006303">
    <property type="term" value="P:double-strand break repair via nonhomologous end joining"/>
    <property type="evidence" value="ECO:0007669"/>
    <property type="project" value="TreeGrafter"/>
</dbReference>
<dbReference type="PRINTS" id="PR00869">
    <property type="entry name" value="DNAPOLX"/>
</dbReference>
<keyword evidence="9" id="KW-0234">DNA repair</keyword>
<keyword evidence="7" id="KW-0548">Nucleotidyltransferase</keyword>
<dbReference type="SUPFAM" id="SSF81301">
    <property type="entry name" value="Nucleotidyltransferase"/>
    <property type="match status" value="1"/>
</dbReference>
<evidence type="ECO:0000256" key="3">
    <source>
        <dbReference type="ARBA" id="ARBA00016513"/>
    </source>
</evidence>
<dbReference type="GO" id="GO:0016829">
    <property type="term" value="F:lyase activity"/>
    <property type="evidence" value="ECO:0007669"/>
    <property type="project" value="UniProtKB-KW"/>
</dbReference>
<evidence type="ECO:0000256" key="7">
    <source>
        <dbReference type="ARBA" id="ARBA00022932"/>
    </source>
</evidence>
<evidence type="ECO:0000256" key="12">
    <source>
        <dbReference type="PIRSR" id="PIRSR622312-50"/>
    </source>
</evidence>
<evidence type="ECO:0000313" key="16">
    <source>
        <dbReference type="Proteomes" id="UP000308199"/>
    </source>
</evidence>
<evidence type="ECO:0000256" key="8">
    <source>
        <dbReference type="ARBA" id="ARBA00023125"/>
    </source>
</evidence>
<comment type="cofactor">
    <cofactor evidence="1">
        <name>Mn(2+)</name>
        <dbReference type="ChEBI" id="CHEBI:29035"/>
    </cofactor>
</comment>
<evidence type="ECO:0000256" key="4">
    <source>
        <dbReference type="ARBA" id="ARBA00022634"/>
    </source>
</evidence>
<evidence type="ECO:0000256" key="10">
    <source>
        <dbReference type="ARBA" id="ARBA00023239"/>
    </source>
</evidence>
<dbReference type="PANTHER" id="PTHR11276">
    <property type="entry name" value="DNA POLYMERASE TYPE-X FAMILY MEMBER"/>
    <property type="match status" value="1"/>
</dbReference>
<organism evidence="15 16">
    <name type="scientific">Phellinidium pouzarii</name>
    <dbReference type="NCBI Taxonomy" id="167371"/>
    <lineage>
        <taxon>Eukaryota</taxon>
        <taxon>Fungi</taxon>
        <taxon>Dikarya</taxon>
        <taxon>Basidiomycota</taxon>
        <taxon>Agaricomycotina</taxon>
        <taxon>Agaricomycetes</taxon>
        <taxon>Hymenochaetales</taxon>
        <taxon>Hymenochaetaceae</taxon>
        <taxon>Phellinidium</taxon>
    </lineage>
</organism>
<feature type="compositionally biased region" description="Basic and acidic residues" evidence="13">
    <location>
        <begin position="80"/>
        <end position="94"/>
    </location>
</feature>
<evidence type="ECO:0000256" key="6">
    <source>
        <dbReference type="ARBA" id="ARBA00022763"/>
    </source>
</evidence>
<dbReference type="PANTHER" id="PTHR11276:SF28">
    <property type="entry name" value="DNA POLYMERASE LAMBDA"/>
    <property type="match status" value="1"/>
</dbReference>
<dbReference type="EC" id="2.7.7.7" evidence="2"/>
<dbReference type="PROSITE" id="PS00522">
    <property type="entry name" value="DNA_POLYMERASE_X"/>
    <property type="match status" value="1"/>
</dbReference>
<dbReference type="GO" id="GO:0006260">
    <property type="term" value="P:DNA replication"/>
    <property type="evidence" value="ECO:0007669"/>
    <property type="project" value="UniProtKB-KW"/>
</dbReference>
<dbReference type="InterPro" id="IPR027421">
    <property type="entry name" value="DNA_pol_lamdba_lyase_dom_sf"/>
</dbReference>
<feature type="compositionally biased region" description="Basic and acidic residues" evidence="13">
    <location>
        <begin position="142"/>
        <end position="155"/>
    </location>
</feature>
<dbReference type="SUPFAM" id="SSF81585">
    <property type="entry name" value="PsbU/PolX domain-like"/>
    <property type="match status" value="1"/>
</dbReference>
<comment type="catalytic activity">
    <reaction evidence="11">
        <text>DNA(n) + a 2'-deoxyribonucleoside 5'-triphosphate = DNA(n+1) + diphosphate</text>
        <dbReference type="Rhea" id="RHEA:22508"/>
        <dbReference type="Rhea" id="RHEA-COMP:17339"/>
        <dbReference type="Rhea" id="RHEA-COMP:17340"/>
        <dbReference type="ChEBI" id="CHEBI:33019"/>
        <dbReference type="ChEBI" id="CHEBI:61560"/>
        <dbReference type="ChEBI" id="CHEBI:173112"/>
        <dbReference type="EC" id="2.7.7.7"/>
    </reaction>
</comment>
<gene>
    <name evidence="15" type="ORF">EW145_g6078</name>
</gene>
<dbReference type="CDD" id="cd00027">
    <property type="entry name" value="BRCT"/>
    <property type="match status" value="1"/>
</dbReference>
<dbReference type="PROSITE" id="PS50172">
    <property type="entry name" value="BRCT"/>
    <property type="match status" value="1"/>
</dbReference>
<dbReference type="GO" id="GO:0003677">
    <property type="term" value="F:DNA binding"/>
    <property type="evidence" value="ECO:0007669"/>
    <property type="project" value="UniProtKB-KW"/>
</dbReference>
<dbReference type="EMBL" id="SGPK01000425">
    <property type="protein sequence ID" value="THH03700.1"/>
    <property type="molecule type" value="Genomic_DNA"/>
</dbReference>
<dbReference type="InterPro" id="IPR043519">
    <property type="entry name" value="NT_sf"/>
</dbReference>
<feature type="region of interest" description="Disordered" evidence="13">
    <location>
        <begin position="465"/>
        <end position="509"/>
    </location>
</feature>
<dbReference type="PRINTS" id="PR00870">
    <property type="entry name" value="DNAPOLXBETA"/>
</dbReference>
<dbReference type="InterPro" id="IPR028207">
    <property type="entry name" value="DNA_pol_B_palm_palm"/>
</dbReference>
<dbReference type="InterPro" id="IPR019843">
    <property type="entry name" value="DNA_pol-X_BS"/>
</dbReference>
<keyword evidence="8" id="KW-0238">DNA-binding</keyword>
<feature type="region of interest" description="Disordered" evidence="13">
    <location>
        <begin position="33"/>
        <end position="52"/>
    </location>
</feature>
<feature type="compositionally biased region" description="Polar residues" evidence="13">
    <location>
        <begin position="224"/>
        <end position="237"/>
    </location>
</feature>
<keyword evidence="5" id="KW-0235">DNA replication</keyword>
<name>A0A4S4L2K1_9AGAM</name>
<keyword evidence="7" id="KW-0808">Transferase</keyword>
<evidence type="ECO:0000256" key="11">
    <source>
        <dbReference type="ARBA" id="ARBA00049244"/>
    </source>
</evidence>
<evidence type="ECO:0000256" key="1">
    <source>
        <dbReference type="ARBA" id="ARBA00001936"/>
    </source>
</evidence>
<dbReference type="SUPFAM" id="SSF52113">
    <property type="entry name" value="BRCT domain"/>
    <property type="match status" value="1"/>
</dbReference>
<dbReference type="SMART" id="SM00483">
    <property type="entry name" value="POLXc"/>
    <property type="match status" value="1"/>
</dbReference>
<dbReference type="InterPro" id="IPR010996">
    <property type="entry name" value="HHH_MUS81"/>
</dbReference>
<evidence type="ECO:0000256" key="2">
    <source>
        <dbReference type="ARBA" id="ARBA00012417"/>
    </source>
</evidence>
<feature type="region of interest" description="Disordered" evidence="13">
    <location>
        <begin position="64"/>
        <end position="293"/>
    </location>
</feature>
<sequence>MDNLQEFFARQRAIAEMSDEDIDEYEARVRRGNRRRNLWKSDETSANSLQSAREATYFASSVGLLSPRDLSSDTSYDYDVENKSRPSSSRKEDAACGESSSIMPGSPDTHVASTSTVNSAPASRTNRVHSASREASGSACNEDLRDAALLRRDHAPPSLTPVPVSPLADNTHERRANTDGNSNQTFKDQDSCPMSPRPQLSDDTMSSKNHKGSLREQVLKKINISGNDKQNVSIDSNVTSPSTTPLVPPSPPTTLTGRHRMRRTLESERKARKAEKARKEAEDASRRKEEARDKLMTPTEYVLKVQSKFAASLEKTPPEQLFLREKIIFYVGGDLLYAVASTRKRMDILRQKGATVVPTYDPNIVTHIVTSADKKTTSKALGLKSIEDIPMHIPTVTWEWVLSGNKGALDYEFMHAAFPSRIHADPSKATFHQTRKGKGKVLAAPHSINPVEEEFSHIEDFPVAKHTTPHDAATSNTKGSSRAPMSEIRLSSHDSASSPGPPAGDDPLSEFYAQARKDRDTEVRYEIVIGEYLLKPSQRMQEFEKGSEDESQSPMPIVKAYLLELKELHKSKLGSEEHWRVFSYGKSIRAIRNYPKRIRSYSEAIAIKGIGEKTALKIKEIVETGDLKRIEYDNTEDVKAINLFNDVYSVGPNTAYKWYASGCRTLEDVRQRKGEITLSPVQELGLKFFDGKGVTASNINTRIPRSEVTDIFNMIKAIALKIDPRLFIEIMGSYRRGKETCGDIDILITRPTDDGRTHRGVLRRLLKEMHLHGILTEDLAMPDDLDDLEATYRGLCRRDQSSRRRRIDILVVMYESRGAALMYYTGDDIVNLYYPYYGLN</sequence>
<keyword evidence="10" id="KW-0456">Lyase</keyword>
<dbReference type="InterPro" id="IPR002054">
    <property type="entry name" value="DNA-dir_DNA_pol_X"/>
</dbReference>
<dbReference type="InterPro" id="IPR018944">
    <property type="entry name" value="DNA_pol_lambd_fingers_domain"/>
</dbReference>
<keyword evidence="6" id="KW-0227">DNA damage</keyword>
<evidence type="ECO:0000256" key="5">
    <source>
        <dbReference type="ARBA" id="ARBA00022705"/>
    </source>
</evidence>
<evidence type="ECO:0000256" key="9">
    <source>
        <dbReference type="ARBA" id="ARBA00023204"/>
    </source>
</evidence>
<dbReference type="InterPro" id="IPR022312">
    <property type="entry name" value="DNA_pol_X"/>
</dbReference>
<accession>A0A4S4L2K1</accession>
<dbReference type="GO" id="GO:0003887">
    <property type="term" value="F:DNA-directed DNA polymerase activity"/>
    <property type="evidence" value="ECO:0007669"/>
    <property type="project" value="UniProtKB-KW"/>
</dbReference>
<dbReference type="OrthoDB" id="205514at2759"/>
<dbReference type="AlphaFoldDB" id="A0A4S4L2K1"/>
<evidence type="ECO:0000313" key="15">
    <source>
        <dbReference type="EMBL" id="THH03700.1"/>
    </source>
</evidence>
<keyword evidence="4" id="KW-0237">DNA synthesis</keyword>
<proteinExistence type="predicted"/>
<reference evidence="15 16" key="1">
    <citation type="submission" date="2019-02" db="EMBL/GenBank/DDBJ databases">
        <title>Genome sequencing of the rare red list fungi Phellinidium pouzarii.</title>
        <authorList>
            <person name="Buettner E."/>
            <person name="Kellner H."/>
        </authorList>
    </citation>
    <scope>NUCLEOTIDE SEQUENCE [LARGE SCALE GENOMIC DNA]</scope>
    <source>
        <strain evidence="15 16">DSM 108285</strain>
    </source>
</reference>
<dbReference type="InterPro" id="IPR002008">
    <property type="entry name" value="DNA_pol_X_beta-like"/>
</dbReference>
<dbReference type="GO" id="GO:0005634">
    <property type="term" value="C:nucleus"/>
    <property type="evidence" value="ECO:0007669"/>
    <property type="project" value="TreeGrafter"/>
</dbReference>
<dbReference type="InterPro" id="IPR036420">
    <property type="entry name" value="BRCT_dom_sf"/>
</dbReference>
<dbReference type="Pfam" id="PF14792">
    <property type="entry name" value="DNA_pol_B_palm"/>
    <property type="match status" value="1"/>
</dbReference>
<dbReference type="Gene3D" id="3.30.460.10">
    <property type="entry name" value="Beta Polymerase, domain 2"/>
    <property type="match status" value="1"/>
</dbReference>
<dbReference type="Pfam" id="PF14716">
    <property type="entry name" value="HHH_8"/>
    <property type="match status" value="1"/>
</dbReference>